<evidence type="ECO:0000259" key="4">
    <source>
        <dbReference type="PROSITE" id="PS01124"/>
    </source>
</evidence>
<dbReference type="SUPFAM" id="SSF51182">
    <property type="entry name" value="RmlC-like cupins"/>
    <property type="match status" value="1"/>
</dbReference>
<dbReference type="Proteomes" id="UP000460221">
    <property type="component" value="Unassembled WGS sequence"/>
</dbReference>
<dbReference type="InterPro" id="IPR018060">
    <property type="entry name" value="HTH_AraC"/>
</dbReference>
<dbReference type="SUPFAM" id="SSF46689">
    <property type="entry name" value="Homeodomain-like"/>
    <property type="match status" value="1"/>
</dbReference>
<dbReference type="SMART" id="SM00342">
    <property type="entry name" value="HTH_ARAC"/>
    <property type="match status" value="1"/>
</dbReference>
<proteinExistence type="predicted"/>
<keyword evidence="6" id="KW-1185">Reference proteome</keyword>
<dbReference type="PROSITE" id="PS01124">
    <property type="entry name" value="HTH_ARAC_FAMILY_2"/>
    <property type="match status" value="1"/>
</dbReference>
<organism evidence="5 6">
    <name type="scientific">Nakamurella alba</name>
    <dbReference type="NCBI Taxonomy" id="2665158"/>
    <lineage>
        <taxon>Bacteria</taxon>
        <taxon>Bacillati</taxon>
        <taxon>Actinomycetota</taxon>
        <taxon>Actinomycetes</taxon>
        <taxon>Nakamurellales</taxon>
        <taxon>Nakamurellaceae</taxon>
        <taxon>Nakamurella</taxon>
    </lineage>
</organism>
<evidence type="ECO:0000256" key="2">
    <source>
        <dbReference type="ARBA" id="ARBA00023125"/>
    </source>
</evidence>
<gene>
    <name evidence="5" type="ORF">GIS00_04865</name>
</gene>
<dbReference type="EMBL" id="WLYK01000001">
    <property type="protein sequence ID" value="MTD13279.1"/>
    <property type="molecule type" value="Genomic_DNA"/>
</dbReference>
<protein>
    <submittedName>
        <fullName evidence="5">Helix-turn-helix domain-containing protein</fullName>
    </submittedName>
</protein>
<dbReference type="Pfam" id="PF12833">
    <property type="entry name" value="HTH_18"/>
    <property type="match status" value="1"/>
</dbReference>
<evidence type="ECO:0000256" key="3">
    <source>
        <dbReference type="ARBA" id="ARBA00023163"/>
    </source>
</evidence>
<dbReference type="InterPro" id="IPR011051">
    <property type="entry name" value="RmlC_Cupin_sf"/>
</dbReference>
<feature type="domain" description="HTH araC/xylS-type" evidence="4">
    <location>
        <begin position="188"/>
        <end position="288"/>
    </location>
</feature>
<dbReference type="GO" id="GO:0003700">
    <property type="term" value="F:DNA-binding transcription factor activity"/>
    <property type="evidence" value="ECO:0007669"/>
    <property type="project" value="InterPro"/>
</dbReference>
<dbReference type="GO" id="GO:0043565">
    <property type="term" value="F:sequence-specific DNA binding"/>
    <property type="evidence" value="ECO:0007669"/>
    <property type="project" value="InterPro"/>
</dbReference>
<dbReference type="PANTHER" id="PTHR11019:SF199">
    <property type="entry name" value="HTH-TYPE TRANSCRIPTIONAL REGULATOR NIMR"/>
    <property type="match status" value="1"/>
</dbReference>
<keyword evidence="1" id="KW-0805">Transcription regulation</keyword>
<keyword evidence="2" id="KW-0238">DNA-binding</keyword>
<accession>A0A7K1FIK2</accession>
<evidence type="ECO:0000313" key="5">
    <source>
        <dbReference type="EMBL" id="MTD13279.1"/>
    </source>
</evidence>
<reference evidence="5 6" key="1">
    <citation type="submission" date="2019-11" db="EMBL/GenBank/DDBJ databases">
        <authorList>
            <person name="Jiang L.-Q."/>
        </authorList>
    </citation>
    <scope>NUCLEOTIDE SEQUENCE [LARGE SCALE GENOMIC DNA]</scope>
    <source>
        <strain evidence="5 6">YIM 132087</strain>
    </source>
</reference>
<evidence type="ECO:0000256" key="1">
    <source>
        <dbReference type="ARBA" id="ARBA00023015"/>
    </source>
</evidence>
<dbReference type="InterPro" id="IPR018062">
    <property type="entry name" value="HTH_AraC-typ_CS"/>
</dbReference>
<dbReference type="InterPro" id="IPR009057">
    <property type="entry name" value="Homeodomain-like_sf"/>
</dbReference>
<evidence type="ECO:0000313" key="6">
    <source>
        <dbReference type="Proteomes" id="UP000460221"/>
    </source>
</evidence>
<sequence length="292" mass="31128">MMIIPADGLAVTVPGQPSGCEELVTVELVGEAGGLVHARMYGTGRSEFAVYRSVFDEPWGFDYEYAELPGRPRELIWIDSGMMTAHIGSRRWALTPGRALWIPAGVPSEVVPNVASTGFCLQFAAGRPQFDPAVPTLFAVSPLARELLLALGRSGLADAGAGAMVGLLLSELEVLPDAGTDLPMPTEERALAIARGLLADPADPRTLAAWAASVFGSEKTVARAFLDQCGMTFGTWRTMARLFASMPLLMTDLPVTAVAARVGYASPGSYIDAFRRHLGSTPGELRNGDRHR</sequence>
<comment type="caution">
    <text evidence="5">The sequence shown here is derived from an EMBL/GenBank/DDBJ whole genome shotgun (WGS) entry which is preliminary data.</text>
</comment>
<dbReference type="PANTHER" id="PTHR11019">
    <property type="entry name" value="HTH-TYPE TRANSCRIPTIONAL REGULATOR NIMR"/>
    <property type="match status" value="1"/>
</dbReference>
<name>A0A7K1FIK2_9ACTN</name>
<dbReference type="PROSITE" id="PS00041">
    <property type="entry name" value="HTH_ARAC_FAMILY_1"/>
    <property type="match status" value="1"/>
</dbReference>
<dbReference type="Gene3D" id="1.10.10.60">
    <property type="entry name" value="Homeodomain-like"/>
    <property type="match status" value="1"/>
</dbReference>
<dbReference type="AlphaFoldDB" id="A0A7K1FIK2"/>
<keyword evidence="3" id="KW-0804">Transcription</keyword>